<comment type="caution">
    <text evidence="2">The sequence shown here is derived from an EMBL/GenBank/DDBJ whole genome shotgun (WGS) entry which is preliminary data.</text>
</comment>
<evidence type="ECO:0000313" key="3">
    <source>
        <dbReference type="Proteomes" id="UP001159428"/>
    </source>
</evidence>
<dbReference type="Proteomes" id="UP001159428">
    <property type="component" value="Unassembled WGS sequence"/>
</dbReference>
<protein>
    <recommendedName>
        <fullName evidence="1">OTU domain-containing protein</fullName>
    </recommendedName>
</protein>
<dbReference type="CDD" id="cd22758">
    <property type="entry name" value="OTU_232R-like"/>
    <property type="match status" value="1"/>
</dbReference>
<dbReference type="InterPro" id="IPR038765">
    <property type="entry name" value="Papain-like_cys_pep_sf"/>
</dbReference>
<name>A0AAU9VSW9_9CNID</name>
<dbReference type="PROSITE" id="PS50802">
    <property type="entry name" value="OTU"/>
    <property type="match status" value="1"/>
</dbReference>
<dbReference type="AlphaFoldDB" id="A0AAU9VSW9"/>
<keyword evidence="3" id="KW-1185">Reference proteome</keyword>
<dbReference type="PANTHER" id="PTHR12419">
    <property type="entry name" value="OTU DOMAIN CONTAINING PROTEIN"/>
    <property type="match status" value="1"/>
</dbReference>
<feature type="domain" description="OTU" evidence="1">
    <location>
        <begin position="16"/>
        <end position="145"/>
    </location>
</feature>
<dbReference type="Pfam" id="PF02338">
    <property type="entry name" value="OTU"/>
    <property type="match status" value="1"/>
</dbReference>
<dbReference type="InterPro" id="IPR050704">
    <property type="entry name" value="Peptidase_C85-like"/>
</dbReference>
<sequence>MRRNDYAKAIEDQGFKLVYNPPGDGNCQFAALSHHAKRLGILRSPETMRKEIVEYLKSNPYDNDGFLLLEHLADDEFACWDDYITLMARDGTYGDQITLYAAANLYNIDIQIVSSLGVASVSAATVYLGHLAENQGEHYVSLEQVADQNDASEKEYDANDLGEGEVPEDYANKMHIEQDVVDFEMGDSDAKTGLDIDNGIANDGDKLMEVQFVSDVDIDLFATRGDDECHIGKLPSEVLEKILEIVLASSAILFVGNACHTYQTLRKVNTRLRASVQRLKQFLPRLYASGGLKSCLISARSLLKKCGPLSGLLIELKKIISSPKWANAWLEVQVDELDWYVIIGIFWKRN</sequence>
<dbReference type="Gene3D" id="3.90.70.80">
    <property type="match status" value="1"/>
</dbReference>
<dbReference type="GO" id="GO:0004843">
    <property type="term" value="F:cysteine-type deubiquitinase activity"/>
    <property type="evidence" value="ECO:0007669"/>
    <property type="project" value="TreeGrafter"/>
</dbReference>
<reference evidence="2 3" key="1">
    <citation type="submission" date="2022-05" db="EMBL/GenBank/DDBJ databases">
        <authorList>
            <consortium name="Genoscope - CEA"/>
            <person name="William W."/>
        </authorList>
    </citation>
    <scope>NUCLEOTIDE SEQUENCE [LARGE SCALE GENOMIC DNA]</scope>
</reference>
<dbReference type="GO" id="GO:0016579">
    <property type="term" value="P:protein deubiquitination"/>
    <property type="evidence" value="ECO:0007669"/>
    <property type="project" value="TreeGrafter"/>
</dbReference>
<accession>A0AAU9VSW9</accession>
<dbReference type="SUPFAM" id="SSF54001">
    <property type="entry name" value="Cysteine proteinases"/>
    <property type="match status" value="1"/>
</dbReference>
<dbReference type="EMBL" id="CALNXJ010000002">
    <property type="protein sequence ID" value="CAH3034464.1"/>
    <property type="molecule type" value="Genomic_DNA"/>
</dbReference>
<evidence type="ECO:0000259" key="1">
    <source>
        <dbReference type="PROSITE" id="PS50802"/>
    </source>
</evidence>
<evidence type="ECO:0000313" key="2">
    <source>
        <dbReference type="EMBL" id="CAH3034464.1"/>
    </source>
</evidence>
<gene>
    <name evidence="2" type="ORF">PMEA_00010738</name>
</gene>
<organism evidence="2 3">
    <name type="scientific">Pocillopora meandrina</name>
    <dbReference type="NCBI Taxonomy" id="46732"/>
    <lineage>
        <taxon>Eukaryota</taxon>
        <taxon>Metazoa</taxon>
        <taxon>Cnidaria</taxon>
        <taxon>Anthozoa</taxon>
        <taxon>Hexacorallia</taxon>
        <taxon>Scleractinia</taxon>
        <taxon>Astrocoeniina</taxon>
        <taxon>Pocilloporidae</taxon>
        <taxon>Pocillopora</taxon>
    </lineage>
</organism>
<proteinExistence type="predicted"/>
<dbReference type="PANTHER" id="PTHR12419:SF11">
    <property type="entry name" value="OTU DOMAIN-CONTAINING PROTEIN DDB_G0284757"/>
    <property type="match status" value="1"/>
</dbReference>
<dbReference type="InterPro" id="IPR003323">
    <property type="entry name" value="OTU_dom"/>
</dbReference>